<dbReference type="InterPro" id="IPR038354">
    <property type="entry name" value="VKOR_sf"/>
</dbReference>
<feature type="transmembrane region" description="Helical" evidence="10">
    <location>
        <begin position="121"/>
        <end position="141"/>
    </location>
</feature>
<evidence type="ECO:0000256" key="3">
    <source>
        <dbReference type="ARBA" id="ARBA00022692"/>
    </source>
</evidence>
<name>A0ABD3QYM3_9STRA</name>
<dbReference type="CDD" id="cd12916">
    <property type="entry name" value="VKOR_1"/>
    <property type="match status" value="1"/>
</dbReference>
<evidence type="ECO:0000256" key="2">
    <source>
        <dbReference type="ARBA" id="ARBA00006214"/>
    </source>
</evidence>
<comment type="subcellular location">
    <subcellularLocation>
        <location evidence="1">Membrane</location>
        <topology evidence="1">Multi-pass membrane protein</topology>
    </subcellularLocation>
</comment>
<keyword evidence="7 10" id="KW-0472">Membrane</keyword>
<evidence type="ECO:0000256" key="10">
    <source>
        <dbReference type="SAM" id="Phobius"/>
    </source>
</evidence>
<dbReference type="Gene3D" id="3.40.30.10">
    <property type="entry name" value="Glutaredoxin"/>
    <property type="match status" value="1"/>
</dbReference>
<evidence type="ECO:0000256" key="8">
    <source>
        <dbReference type="ARBA" id="ARBA00023157"/>
    </source>
</evidence>
<feature type="transmembrane region" description="Helical" evidence="10">
    <location>
        <begin position="174"/>
        <end position="196"/>
    </location>
</feature>
<evidence type="ECO:0000256" key="9">
    <source>
        <dbReference type="ARBA" id="ARBA00023284"/>
    </source>
</evidence>
<keyword evidence="8" id="KW-1015">Disulfide bond</keyword>
<comment type="caution">
    <text evidence="12">The sequence shown here is derived from an EMBL/GenBank/DDBJ whole genome shotgun (WGS) entry which is preliminary data.</text>
</comment>
<dbReference type="SMART" id="SM00756">
    <property type="entry name" value="VKc"/>
    <property type="match status" value="1"/>
</dbReference>
<dbReference type="Gene3D" id="1.20.1440.130">
    <property type="entry name" value="VKOR domain"/>
    <property type="match status" value="1"/>
</dbReference>
<dbReference type="Pfam" id="PF07884">
    <property type="entry name" value="VKOR"/>
    <property type="match status" value="1"/>
</dbReference>
<keyword evidence="3 10" id="KW-0812">Transmembrane</keyword>
<organism evidence="12 13">
    <name type="scientific">Cyclotella atomus</name>
    <dbReference type="NCBI Taxonomy" id="382360"/>
    <lineage>
        <taxon>Eukaryota</taxon>
        <taxon>Sar</taxon>
        <taxon>Stramenopiles</taxon>
        <taxon>Ochrophyta</taxon>
        <taxon>Bacillariophyta</taxon>
        <taxon>Coscinodiscophyceae</taxon>
        <taxon>Thalassiosirophycidae</taxon>
        <taxon>Stephanodiscales</taxon>
        <taxon>Stephanodiscaceae</taxon>
        <taxon>Cyclotella</taxon>
    </lineage>
</organism>
<evidence type="ECO:0000256" key="5">
    <source>
        <dbReference type="ARBA" id="ARBA00022989"/>
    </source>
</evidence>
<evidence type="ECO:0000256" key="6">
    <source>
        <dbReference type="ARBA" id="ARBA00023002"/>
    </source>
</evidence>
<keyword evidence="4" id="KW-0874">Quinone</keyword>
<comment type="similarity">
    <text evidence="2">Belongs to the VKOR family.</text>
</comment>
<evidence type="ECO:0000256" key="4">
    <source>
        <dbReference type="ARBA" id="ARBA00022719"/>
    </source>
</evidence>
<dbReference type="Proteomes" id="UP001530400">
    <property type="component" value="Unassembled WGS sequence"/>
</dbReference>
<evidence type="ECO:0000259" key="11">
    <source>
        <dbReference type="SMART" id="SM00756"/>
    </source>
</evidence>
<dbReference type="GO" id="GO:0048038">
    <property type="term" value="F:quinone binding"/>
    <property type="evidence" value="ECO:0007669"/>
    <property type="project" value="UniProtKB-KW"/>
</dbReference>
<evidence type="ECO:0000256" key="1">
    <source>
        <dbReference type="ARBA" id="ARBA00004141"/>
    </source>
</evidence>
<dbReference type="GO" id="GO:0016491">
    <property type="term" value="F:oxidoreductase activity"/>
    <property type="evidence" value="ECO:0007669"/>
    <property type="project" value="UniProtKB-KW"/>
</dbReference>
<evidence type="ECO:0000313" key="12">
    <source>
        <dbReference type="EMBL" id="KAL3805494.1"/>
    </source>
</evidence>
<feature type="domain" description="Vitamin K epoxide reductase" evidence="11">
    <location>
        <begin position="1"/>
        <end position="143"/>
    </location>
</feature>
<dbReference type="PANTHER" id="PTHR34573">
    <property type="entry name" value="VKC DOMAIN-CONTAINING PROTEIN"/>
    <property type="match status" value="1"/>
</dbReference>
<dbReference type="InterPro" id="IPR012932">
    <property type="entry name" value="VKOR"/>
</dbReference>
<dbReference type="PANTHER" id="PTHR34573:SF1">
    <property type="entry name" value="VITAMIN K EPOXIDE REDUCTASE DOMAIN-CONTAINING PROTEIN"/>
    <property type="match status" value="1"/>
</dbReference>
<keyword evidence="9" id="KW-0676">Redox-active center</keyword>
<reference evidence="12 13" key="1">
    <citation type="submission" date="2024-10" db="EMBL/GenBank/DDBJ databases">
        <title>Updated reference genomes for cyclostephanoid diatoms.</title>
        <authorList>
            <person name="Roberts W.R."/>
            <person name="Alverson A.J."/>
        </authorList>
    </citation>
    <scope>NUCLEOTIDE SEQUENCE [LARGE SCALE GENOMIC DNA]</scope>
    <source>
        <strain evidence="12 13">AJA010-31</strain>
    </source>
</reference>
<protein>
    <recommendedName>
        <fullName evidence="11">Vitamin K epoxide reductase domain-containing protein</fullName>
    </recommendedName>
</protein>
<sequence>MAILSLLGIIETSYLTYDKLSSSSSSLINSFCSADGEGCNSILNGPYSTITLLDGAVDIPLSVLGLGAYGTVFGMTILSFLFPTTKVQTKDGSTTLLGITTLMATFSVYLVSLIILSLHSSCVFCFVSAGLSISLAALAWLEFGSEEVTISTTDEDDELVVLSKENIVNYRKKGVVTGIASFGVATVLALGLFLSVDDGASSTASYSASSASSANSINSGTLVASTEPIIDMSQNIPPPITTKSSQEALSLANDLSTLNSRMFGAFWCSHCYDQKQSLGLQAMQSIPYVECDKDGYNNQRALCRERDVPGYPTWEIGGELFPGERSLDELREIVDEVLSRRGRL</sequence>
<proteinExistence type="inferred from homology"/>
<evidence type="ECO:0000313" key="13">
    <source>
        <dbReference type="Proteomes" id="UP001530400"/>
    </source>
</evidence>
<evidence type="ECO:0000256" key="7">
    <source>
        <dbReference type="ARBA" id="ARBA00023136"/>
    </source>
</evidence>
<keyword evidence="5 10" id="KW-1133">Transmembrane helix</keyword>
<keyword evidence="6" id="KW-0560">Oxidoreductase</keyword>
<accession>A0ABD3QYM3</accession>
<dbReference type="SUPFAM" id="SSF52833">
    <property type="entry name" value="Thioredoxin-like"/>
    <property type="match status" value="1"/>
</dbReference>
<feature type="transmembrane region" description="Helical" evidence="10">
    <location>
        <begin position="94"/>
        <end position="115"/>
    </location>
</feature>
<keyword evidence="13" id="KW-1185">Reference proteome</keyword>
<dbReference type="GO" id="GO:0016020">
    <property type="term" value="C:membrane"/>
    <property type="evidence" value="ECO:0007669"/>
    <property type="project" value="UniProtKB-SubCell"/>
</dbReference>
<gene>
    <name evidence="12" type="ORF">ACHAWO_003004</name>
</gene>
<dbReference type="InterPro" id="IPR044698">
    <property type="entry name" value="VKOR/LTO1"/>
</dbReference>
<dbReference type="InterPro" id="IPR036249">
    <property type="entry name" value="Thioredoxin-like_sf"/>
</dbReference>
<dbReference type="AlphaFoldDB" id="A0ABD3QYM3"/>
<feature type="transmembrane region" description="Helical" evidence="10">
    <location>
        <begin position="59"/>
        <end position="82"/>
    </location>
</feature>
<dbReference type="EMBL" id="JALLPJ020000002">
    <property type="protein sequence ID" value="KAL3805494.1"/>
    <property type="molecule type" value="Genomic_DNA"/>
</dbReference>